<name>A0A133V2E9_9EURY</name>
<evidence type="ECO:0000313" key="2">
    <source>
        <dbReference type="Proteomes" id="UP000070344"/>
    </source>
</evidence>
<organism evidence="1 2">
    <name type="scientific">candidate division MSBL1 archaeon SCGC-AAA259O05</name>
    <dbReference type="NCBI Taxonomy" id="1698271"/>
    <lineage>
        <taxon>Archaea</taxon>
        <taxon>Methanobacteriati</taxon>
        <taxon>Methanobacteriota</taxon>
        <taxon>candidate division MSBL1</taxon>
    </lineage>
</organism>
<proteinExistence type="predicted"/>
<sequence length="72" mass="8478">MIFEFFLENRSGEMSIYYSFFYACTPITKLKVGNPINILVTESPEKSFSNVHAYLILILLSYQNKFFLPEIR</sequence>
<keyword evidence="2" id="KW-1185">Reference proteome</keyword>
<dbReference type="AlphaFoldDB" id="A0A133V2E9"/>
<dbReference type="Proteomes" id="UP000070344">
    <property type="component" value="Unassembled WGS sequence"/>
</dbReference>
<accession>A0A133V2E9</accession>
<gene>
    <name evidence="1" type="ORF">AKJ41_03970</name>
</gene>
<evidence type="ECO:0000313" key="1">
    <source>
        <dbReference type="EMBL" id="KXB00576.1"/>
    </source>
</evidence>
<reference evidence="1 2" key="1">
    <citation type="journal article" date="2016" name="Sci. Rep.">
        <title>Metabolic traits of an uncultured archaeal lineage -MSBL1- from brine pools of the Red Sea.</title>
        <authorList>
            <person name="Mwirichia R."/>
            <person name="Alam I."/>
            <person name="Rashid M."/>
            <person name="Vinu M."/>
            <person name="Ba-Alawi W."/>
            <person name="Anthony Kamau A."/>
            <person name="Kamanda Ngugi D."/>
            <person name="Goker M."/>
            <person name="Klenk H.P."/>
            <person name="Bajic V."/>
            <person name="Stingl U."/>
        </authorList>
    </citation>
    <scope>NUCLEOTIDE SEQUENCE [LARGE SCALE GENOMIC DNA]</scope>
    <source>
        <strain evidence="1">SCGC-AAA259O05</strain>
    </source>
</reference>
<dbReference type="EMBL" id="LHXV01000046">
    <property type="protein sequence ID" value="KXB00576.1"/>
    <property type="molecule type" value="Genomic_DNA"/>
</dbReference>
<comment type="caution">
    <text evidence="1">The sequence shown here is derived from an EMBL/GenBank/DDBJ whole genome shotgun (WGS) entry which is preliminary data.</text>
</comment>
<protein>
    <submittedName>
        <fullName evidence="1">Uncharacterized protein</fullName>
    </submittedName>
</protein>